<dbReference type="SUPFAM" id="SSF52096">
    <property type="entry name" value="ClpP/crotonase"/>
    <property type="match status" value="1"/>
</dbReference>
<dbReference type="InterPro" id="IPR036034">
    <property type="entry name" value="PDZ_sf"/>
</dbReference>
<protein>
    <submittedName>
        <fullName evidence="7">Peptidase, S41 family</fullName>
        <ecNumber evidence="7">3.4.21.-</ecNumber>
    </submittedName>
</protein>
<keyword evidence="2 5" id="KW-0645">Protease</keyword>
<name>C3J9K8_POREA</name>
<dbReference type="GO" id="GO:0030288">
    <property type="term" value="C:outer membrane-bounded periplasmic space"/>
    <property type="evidence" value="ECO:0007669"/>
    <property type="project" value="TreeGrafter"/>
</dbReference>
<organism evidence="7 8">
    <name type="scientific">Porphyromonas endodontalis (strain ATCC 35406 / DSM 24491 / JCM 8526 / CCUG 16442 / BCRC 14492 / NCTC 13058 / HG 370)</name>
    <name type="common">Bacteroides endodontalis</name>
    <dbReference type="NCBI Taxonomy" id="553175"/>
    <lineage>
        <taxon>Bacteria</taxon>
        <taxon>Pseudomonadati</taxon>
        <taxon>Bacteroidota</taxon>
        <taxon>Bacteroidia</taxon>
        <taxon>Bacteroidales</taxon>
        <taxon>Porphyromonadaceae</taxon>
        <taxon>Porphyromonas</taxon>
    </lineage>
</organism>
<dbReference type="RefSeq" id="WP_004333069.1">
    <property type="nucleotide sequence ID" value="NZ_ACNN01000014.1"/>
</dbReference>
<dbReference type="Proteomes" id="UP000004295">
    <property type="component" value="Unassembled WGS sequence"/>
</dbReference>
<dbReference type="SUPFAM" id="SSF50156">
    <property type="entry name" value="PDZ domain-like"/>
    <property type="match status" value="1"/>
</dbReference>
<dbReference type="STRING" id="553175.POREN0001_0759"/>
<evidence type="ECO:0000259" key="6">
    <source>
        <dbReference type="PROSITE" id="PS50106"/>
    </source>
</evidence>
<evidence type="ECO:0000256" key="3">
    <source>
        <dbReference type="ARBA" id="ARBA00022801"/>
    </source>
</evidence>
<feature type="domain" description="PDZ" evidence="6">
    <location>
        <begin position="91"/>
        <end position="175"/>
    </location>
</feature>
<dbReference type="GO" id="GO:0006508">
    <property type="term" value="P:proteolysis"/>
    <property type="evidence" value="ECO:0007669"/>
    <property type="project" value="UniProtKB-KW"/>
</dbReference>
<comment type="caution">
    <text evidence="7">The sequence shown here is derived from an EMBL/GenBank/DDBJ whole genome shotgun (WGS) entry which is preliminary data.</text>
</comment>
<dbReference type="PROSITE" id="PS50106">
    <property type="entry name" value="PDZ"/>
    <property type="match status" value="1"/>
</dbReference>
<keyword evidence="8" id="KW-1185">Reference proteome</keyword>
<gene>
    <name evidence="7" type="primary">ctp</name>
    <name evidence="7" type="ORF">POREN0001_0759</name>
</gene>
<evidence type="ECO:0000313" key="8">
    <source>
        <dbReference type="Proteomes" id="UP000004295"/>
    </source>
</evidence>
<evidence type="ECO:0000313" key="7">
    <source>
        <dbReference type="EMBL" id="EEN83091.1"/>
    </source>
</evidence>
<dbReference type="CDD" id="cd07560">
    <property type="entry name" value="Peptidase_S41_CPP"/>
    <property type="match status" value="1"/>
</dbReference>
<dbReference type="InterPro" id="IPR029045">
    <property type="entry name" value="ClpP/crotonase-like_dom_sf"/>
</dbReference>
<reference evidence="7 8" key="1">
    <citation type="submission" date="2009-04" db="EMBL/GenBank/DDBJ databases">
        <authorList>
            <person name="Sebastian Y."/>
            <person name="Madupu R."/>
            <person name="Durkin A.S."/>
            <person name="Torralba M."/>
            <person name="Methe B."/>
            <person name="Sutton G.G."/>
            <person name="Strausberg R.L."/>
            <person name="Nelson K.E."/>
        </authorList>
    </citation>
    <scope>NUCLEOTIDE SEQUENCE [LARGE SCALE GENOMIC DNA]</scope>
    <source>
        <strain evidence="8">ATCC 35406 / BCRC 14492 / JCM 8526 / NCTC 13058 / HG 370</strain>
    </source>
</reference>
<dbReference type="SMART" id="SM00228">
    <property type="entry name" value="PDZ"/>
    <property type="match status" value="1"/>
</dbReference>
<dbReference type="SMART" id="SM00245">
    <property type="entry name" value="TSPc"/>
    <property type="match status" value="1"/>
</dbReference>
<keyword evidence="4 5" id="KW-0720">Serine protease</keyword>
<keyword evidence="3 5" id="KW-0378">Hydrolase</keyword>
<dbReference type="InterPro" id="IPR005151">
    <property type="entry name" value="Tail-specific_protease"/>
</dbReference>
<dbReference type="GO" id="GO:0007165">
    <property type="term" value="P:signal transduction"/>
    <property type="evidence" value="ECO:0007669"/>
    <property type="project" value="TreeGrafter"/>
</dbReference>
<dbReference type="InterPro" id="IPR004447">
    <property type="entry name" value="Peptidase_S41A"/>
</dbReference>
<dbReference type="Gene3D" id="3.90.226.10">
    <property type="entry name" value="2-enoyl-CoA Hydratase, Chain A, domain 1"/>
    <property type="match status" value="1"/>
</dbReference>
<dbReference type="InterPro" id="IPR001478">
    <property type="entry name" value="PDZ"/>
</dbReference>
<dbReference type="PANTHER" id="PTHR32060:SF30">
    <property type="entry name" value="CARBOXY-TERMINAL PROCESSING PROTEASE CTPA"/>
    <property type="match status" value="1"/>
</dbReference>
<dbReference type="GeneID" id="93365154"/>
<dbReference type="GO" id="GO:0008236">
    <property type="term" value="F:serine-type peptidase activity"/>
    <property type="evidence" value="ECO:0007669"/>
    <property type="project" value="UniProtKB-KW"/>
</dbReference>
<comment type="similarity">
    <text evidence="1 5">Belongs to the peptidase S41A family.</text>
</comment>
<dbReference type="EMBL" id="ACNN01000014">
    <property type="protein sequence ID" value="EEN83091.1"/>
    <property type="molecule type" value="Genomic_DNA"/>
</dbReference>
<dbReference type="eggNOG" id="COG0793">
    <property type="taxonomic scope" value="Bacteria"/>
</dbReference>
<dbReference type="Gene3D" id="3.30.750.44">
    <property type="match status" value="1"/>
</dbReference>
<accession>C3J9K8</accession>
<evidence type="ECO:0000256" key="1">
    <source>
        <dbReference type="ARBA" id="ARBA00009179"/>
    </source>
</evidence>
<dbReference type="PANTHER" id="PTHR32060">
    <property type="entry name" value="TAIL-SPECIFIC PROTEASE"/>
    <property type="match status" value="1"/>
</dbReference>
<dbReference type="Pfam" id="PF03572">
    <property type="entry name" value="Peptidase_S41"/>
    <property type="match status" value="1"/>
</dbReference>
<proteinExistence type="inferred from homology"/>
<dbReference type="NCBIfam" id="TIGR00225">
    <property type="entry name" value="prc"/>
    <property type="match status" value="1"/>
</dbReference>
<evidence type="ECO:0000256" key="4">
    <source>
        <dbReference type="ARBA" id="ARBA00022825"/>
    </source>
</evidence>
<evidence type="ECO:0000256" key="5">
    <source>
        <dbReference type="RuleBase" id="RU004404"/>
    </source>
</evidence>
<dbReference type="EC" id="3.4.21.-" evidence="7"/>
<dbReference type="InterPro" id="IPR041489">
    <property type="entry name" value="PDZ_6"/>
</dbReference>
<dbReference type="GO" id="GO:0004175">
    <property type="term" value="F:endopeptidase activity"/>
    <property type="evidence" value="ECO:0007669"/>
    <property type="project" value="TreeGrafter"/>
</dbReference>
<dbReference type="Gene3D" id="2.30.42.10">
    <property type="match status" value="1"/>
</dbReference>
<evidence type="ECO:0000256" key="2">
    <source>
        <dbReference type="ARBA" id="ARBA00022670"/>
    </source>
</evidence>
<sequence>MKKRFSSFTIAIVALLGILFGGLLSWMIATRAPFFRSSFIRNLSPIDQVLELISEHYVDSIDLRELQMRLLPKLVEELDPHSAYIPREESDLENQRLNGSFCGVGISFNTLIDTPVVIEVLPGGPSERAGLQAGDRILKADNHPLIGKKISPDSVRSILLGEEGSVVSLQLLRKGQSLAKKVVRGEVPIHSVDVGYMLDDSTGVIRIVQWSRNTVAEFLDKYTQLRDEGLRNLIIDLRDNAGGYLEPAIRLSNEFLKEGQLIVYTEGKAYPREEYKANGNGVLQSLPLTILLNEYSASSSEVFSGAMQDHDRATIVGRRSFGKGLVQTAFYLPDSSQLRLTIARYHTPSGRCIQKSYTLGEGMDYQLDLQRRFEAGETFSNQMDSLRLSKAPRYKTDKGRIVYGGIGIMPDLFIPADSVGINSYYLRCVESGTMTEFAFLYADSHRGALSSLGSADAIVGYLDDNTSLVADYARFASEKGIELRPGMLYESKDLIRSVLYAQISQYILGVEAFYRVYYASDAMLEAARKSFKL</sequence>
<dbReference type="Pfam" id="PF17820">
    <property type="entry name" value="PDZ_6"/>
    <property type="match status" value="1"/>
</dbReference>
<dbReference type="CDD" id="cd06782">
    <property type="entry name" value="cpPDZ_CPP-like"/>
    <property type="match status" value="1"/>
</dbReference>
<dbReference type="AlphaFoldDB" id="C3J9K8"/>